<accession>A0ABT5XDB2</accession>
<gene>
    <name evidence="2" type="ORF">P0O24_03620</name>
</gene>
<protein>
    <recommendedName>
        <fullName evidence="4">DUF1616 domain-containing protein</fullName>
    </recommendedName>
</protein>
<sequence length="291" mass="32445">MIESITGILESTPLTYKFAIILGVILVIAAICPPLISALVKQSIALTGRQAQALAAIGLILIVVGSSGLYMMPKPPRIIDIIPPAGEFTTGSTITVTVHASDPDKDNLIYEFLRKGPGTDDQWYSVQGPLEDNSWSWVIWPADKGPNFIKVIVYDERDLNKSACREYKIRLPNQPPKINSKSAAEFDGSIWKLETNASDEDGDQIEYRFSKFNGSNRNWDIICNWSTTDECYLDRSGNDAGKMTVRFEVRDHYHRYKIEDGGDHKMELKLAKIASETADNFPVSIDNSPKT</sequence>
<keyword evidence="1" id="KW-1133">Transmembrane helix</keyword>
<feature type="transmembrane region" description="Helical" evidence="1">
    <location>
        <begin position="18"/>
        <end position="40"/>
    </location>
</feature>
<organism evidence="2 3">
    <name type="scientific">Candidatus Methanocrinis alkalitolerans</name>
    <dbReference type="NCBI Taxonomy" id="3033395"/>
    <lineage>
        <taxon>Archaea</taxon>
        <taxon>Methanobacteriati</taxon>
        <taxon>Methanobacteriota</taxon>
        <taxon>Stenosarchaea group</taxon>
        <taxon>Methanomicrobia</taxon>
        <taxon>Methanotrichales</taxon>
        <taxon>Methanotrichaceae</taxon>
        <taxon>Methanocrinis</taxon>
    </lineage>
</organism>
<evidence type="ECO:0008006" key="4">
    <source>
        <dbReference type="Google" id="ProtNLM"/>
    </source>
</evidence>
<proteinExistence type="predicted"/>
<evidence type="ECO:0000313" key="2">
    <source>
        <dbReference type="EMBL" id="MDF0592667.1"/>
    </source>
</evidence>
<reference evidence="2 3" key="1">
    <citation type="submission" date="2023-03" db="EMBL/GenBank/DDBJ databases">
        <title>Whole genome sequencing of Methanotrichaceae archaeon M04Ac.</title>
        <authorList>
            <person name="Khomyakova M.A."/>
            <person name="Merkel A.Y."/>
            <person name="Slobodkin A.I."/>
        </authorList>
    </citation>
    <scope>NUCLEOTIDE SEQUENCE [LARGE SCALE GENOMIC DNA]</scope>
    <source>
        <strain evidence="2 3">M04Ac</strain>
    </source>
</reference>
<evidence type="ECO:0000313" key="3">
    <source>
        <dbReference type="Proteomes" id="UP001215956"/>
    </source>
</evidence>
<dbReference type="Proteomes" id="UP001215956">
    <property type="component" value="Unassembled WGS sequence"/>
</dbReference>
<keyword evidence="1" id="KW-0472">Membrane</keyword>
<dbReference type="EMBL" id="JARFPL010000008">
    <property type="protein sequence ID" value="MDF0592667.1"/>
    <property type="molecule type" value="Genomic_DNA"/>
</dbReference>
<dbReference type="RefSeq" id="WP_316968375.1">
    <property type="nucleotide sequence ID" value="NZ_JARFPL010000008.1"/>
</dbReference>
<feature type="transmembrane region" description="Helical" evidence="1">
    <location>
        <begin position="52"/>
        <end position="72"/>
    </location>
</feature>
<keyword evidence="1" id="KW-0812">Transmembrane</keyword>
<name>A0ABT5XDB2_9EURY</name>
<keyword evidence="3" id="KW-1185">Reference proteome</keyword>
<evidence type="ECO:0000256" key="1">
    <source>
        <dbReference type="SAM" id="Phobius"/>
    </source>
</evidence>
<comment type="caution">
    <text evidence="2">The sequence shown here is derived from an EMBL/GenBank/DDBJ whole genome shotgun (WGS) entry which is preliminary data.</text>
</comment>
<dbReference type="Gene3D" id="3.40.1350.20">
    <property type="match status" value="1"/>
</dbReference>